<dbReference type="AlphaFoldDB" id="A0AA36AFQ2"/>
<organism evidence="1 2">
    <name type="scientific">Octopus vulgaris</name>
    <name type="common">Common octopus</name>
    <dbReference type="NCBI Taxonomy" id="6645"/>
    <lineage>
        <taxon>Eukaryota</taxon>
        <taxon>Metazoa</taxon>
        <taxon>Spiralia</taxon>
        <taxon>Lophotrochozoa</taxon>
        <taxon>Mollusca</taxon>
        <taxon>Cephalopoda</taxon>
        <taxon>Coleoidea</taxon>
        <taxon>Octopodiformes</taxon>
        <taxon>Octopoda</taxon>
        <taxon>Incirrata</taxon>
        <taxon>Octopodidae</taxon>
        <taxon>Octopus</taxon>
    </lineage>
</organism>
<reference evidence="1" key="1">
    <citation type="submission" date="2023-08" db="EMBL/GenBank/DDBJ databases">
        <authorList>
            <person name="Alioto T."/>
            <person name="Alioto T."/>
            <person name="Gomez Garrido J."/>
        </authorList>
    </citation>
    <scope>NUCLEOTIDE SEQUENCE</scope>
</reference>
<name>A0AA36AFQ2_OCTVU</name>
<evidence type="ECO:0000313" key="2">
    <source>
        <dbReference type="Proteomes" id="UP001162480"/>
    </source>
</evidence>
<evidence type="ECO:0000313" key="1">
    <source>
        <dbReference type="EMBL" id="CAI9715293.1"/>
    </source>
</evidence>
<dbReference type="EMBL" id="OX597814">
    <property type="protein sequence ID" value="CAI9715293.1"/>
    <property type="molecule type" value="Genomic_DNA"/>
</dbReference>
<proteinExistence type="predicted"/>
<gene>
    <name evidence="1" type="ORF">OCTVUL_1B018610</name>
</gene>
<keyword evidence="2" id="KW-1185">Reference proteome</keyword>
<sequence length="121" mass="14278">MKLFRIFIRKMIRSLVVFYEIIPTHVRERLKPNGMLQYDSKKCDLHFSSNAKRNYRIVEKTHCQPRSDVPYFTLKCDGTRDLSNTENLAIVIRYLKNGRVLEKLVAMPTTQHYDAETLADL</sequence>
<dbReference type="Proteomes" id="UP001162480">
    <property type="component" value="Chromosome 1"/>
</dbReference>
<protein>
    <submittedName>
        <fullName evidence="1">Uncharacterized protein</fullName>
    </submittedName>
</protein>
<accession>A0AA36AFQ2</accession>